<dbReference type="AlphaFoldDB" id="A0A1X3J4S5"/>
<reference evidence="1 2" key="1">
    <citation type="submission" date="2010-04" db="EMBL/GenBank/DDBJ databases">
        <title>The Genome Sequence of Escherichia coli TA447.</title>
        <authorList>
            <consortium name="The Broad Institute Genome Sequencing Platform"/>
            <consortium name="The Broad Institute Genome Sequencing Center for Infectious Disease"/>
            <person name="Feldgarden M."/>
            <person name="Gordon D.M."/>
            <person name="Johnson J.R."/>
            <person name="Johnston B.D."/>
            <person name="Young S."/>
            <person name="Zeng Q."/>
            <person name="Koehrsen M."/>
            <person name="Alvarado L."/>
            <person name="Berlin A.M."/>
            <person name="Borenstein D."/>
            <person name="Chapman S.B."/>
            <person name="Chen Z."/>
            <person name="Engels R."/>
            <person name="Freedman E."/>
            <person name="Gellesch M."/>
            <person name="Goldberg J."/>
            <person name="Griggs A."/>
            <person name="Gujja S."/>
            <person name="Heilman E.R."/>
            <person name="Heiman D.I."/>
            <person name="Hepburn T.A."/>
            <person name="Howarth C."/>
            <person name="Jen D."/>
            <person name="Larson L."/>
            <person name="Mehta T."/>
            <person name="Park D."/>
            <person name="Pearson M."/>
            <person name="Richards J."/>
            <person name="Roberts A."/>
            <person name="Saif S."/>
            <person name="Shea T.D."/>
            <person name="Shenoy N."/>
            <person name="Sisk P."/>
            <person name="Stolte C."/>
            <person name="Sykes S.N."/>
            <person name="Walk T."/>
            <person name="White J."/>
            <person name="Yandava C."/>
            <person name="Haas B."/>
            <person name="Henn M.R."/>
            <person name="Nusbaum C."/>
            <person name="Birren B."/>
        </authorList>
    </citation>
    <scope>NUCLEOTIDE SEQUENCE [LARGE SCALE GENOMIC DNA]</scope>
    <source>
        <strain evidence="1 2">TA447</strain>
    </source>
</reference>
<evidence type="ECO:0000313" key="2">
    <source>
        <dbReference type="Proteomes" id="UP000193942"/>
    </source>
</evidence>
<comment type="caution">
    <text evidence="1">The sequence shown here is derived from an EMBL/GenBank/DDBJ whole genome shotgun (WGS) entry which is preliminary data.</text>
</comment>
<protein>
    <submittedName>
        <fullName evidence="1">Uncharacterized protein</fullName>
    </submittedName>
</protein>
<evidence type="ECO:0000313" key="1">
    <source>
        <dbReference type="EMBL" id="OSK96410.1"/>
    </source>
</evidence>
<sequence>MSNASEKVAEIYGFLGRSMLKNSNITSTDIIEFIECQWCIMDEEKY</sequence>
<accession>A0A1X3J4S5</accession>
<dbReference type="Proteomes" id="UP000193942">
    <property type="component" value="Unassembled WGS sequence"/>
</dbReference>
<dbReference type="EMBL" id="ADIZ01000009">
    <property type="protein sequence ID" value="OSK96410.1"/>
    <property type="molecule type" value="Genomic_DNA"/>
</dbReference>
<proteinExistence type="predicted"/>
<organism evidence="1 2">
    <name type="scientific">Escherichia coli TA447</name>
    <dbReference type="NCBI Taxonomy" id="656447"/>
    <lineage>
        <taxon>Bacteria</taxon>
        <taxon>Pseudomonadati</taxon>
        <taxon>Pseudomonadota</taxon>
        <taxon>Gammaproteobacteria</taxon>
        <taxon>Enterobacterales</taxon>
        <taxon>Enterobacteriaceae</taxon>
        <taxon>Escherichia</taxon>
    </lineage>
</organism>
<dbReference type="RefSeq" id="WP_001612600.1">
    <property type="nucleotide sequence ID" value="NZ_ADIZ01000009.1"/>
</dbReference>
<gene>
    <name evidence="1" type="ORF">ECXG_04630</name>
</gene>
<name>A0A1X3J4S5_ECOLX</name>